<evidence type="ECO:0000313" key="3">
    <source>
        <dbReference type="Proteomes" id="UP000076964"/>
    </source>
</evidence>
<dbReference type="RefSeq" id="WP_068542109.1">
    <property type="nucleotide sequence ID" value="NZ_LSFI01000027.1"/>
</dbReference>
<dbReference type="InterPro" id="IPR021778">
    <property type="entry name" value="Se/S_carrier-like"/>
</dbReference>
<feature type="domain" description="Putative Se/S carrier protein-like" evidence="1">
    <location>
        <begin position="3"/>
        <end position="67"/>
    </location>
</feature>
<dbReference type="EMBL" id="LSFI01000027">
    <property type="protein sequence ID" value="OAG27510.1"/>
    <property type="molecule type" value="Genomic_DNA"/>
</dbReference>
<dbReference type="STRING" id="1795632.TH606_06365"/>
<dbReference type="AlphaFoldDB" id="A0A177E7U6"/>
<gene>
    <name evidence="2" type="ORF">TH606_06365</name>
</gene>
<evidence type="ECO:0000259" key="1">
    <source>
        <dbReference type="Pfam" id="PF11823"/>
    </source>
</evidence>
<accession>A0A177E7U6</accession>
<protein>
    <recommendedName>
        <fullName evidence="1">Putative Se/S carrier protein-like domain-containing protein</fullName>
    </recommendedName>
</protein>
<proteinExistence type="predicted"/>
<name>A0A177E7U6_9BACT</name>
<dbReference type="Pfam" id="PF11823">
    <property type="entry name" value="Se_S_carrier"/>
    <property type="match status" value="1"/>
</dbReference>
<dbReference type="OrthoDB" id="9811492at2"/>
<sequence>MKVILLFPSIHYVLKAEKVLKKEGLKLDLVPVPKEVSSDCGMALEIEKEALALVLKKLALANLRPSSCQEKTPEGYREIHT</sequence>
<reference evidence="2 3" key="1">
    <citation type="submission" date="2016-02" db="EMBL/GenBank/DDBJ databases">
        <title>Draft genome sequence of Thermodesulfatator sp. S606.</title>
        <authorList>
            <person name="Lai Q."/>
            <person name="Cao J."/>
            <person name="Dupont S."/>
            <person name="Shao Z."/>
            <person name="Jebbar M."/>
            <person name="Alain K."/>
        </authorList>
    </citation>
    <scope>NUCLEOTIDE SEQUENCE [LARGE SCALE GENOMIC DNA]</scope>
    <source>
        <strain evidence="2 3">S606</strain>
    </source>
</reference>
<evidence type="ECO:0000313" key="2">
    <source>
        <dbReference type="EMBL" id="OAG27510.1"/>
    </source>
</evidence>
<keyword evidence="3" id="KW-1185">Reference proteome</keyword>
<dbReference type="Proteomes" id="UP000076964">
    <property type="component" value="Unassembled WGS sequence"/>
</dbReference>
<comment type="caution">
    <text evidence="2">The sequence shown here is derived from an EMBL/GenBank/DDBJ whole genome shotgun (WGS) entry which is preliminary data.</text>
</comment>
<organism evidence="2 3">
    <name type="scientific">Thermodesulfatator autotrophicus</name>
    <dbReference type="NCBI Taxonomy" id="1795632"/>
    <lineage>
        <taxon>Bacteria</taxon>
        <taxon>Pseudomonadati</taxon>
        <taxon>Thermodesulfobacteriota</taxon>
        <taxon>Thermodesulfobacteria</taxon>
        <taxon>Thermodesulfobacteriales</taxon>
        <taxon>Thermodesulfatatoraceae</taxon>
        <taxon>Thermodesulfatator</taxon>
    </lineage>
</organism>